<dbReference type="CDD" id="cd00555">
    <property type="entry name" value="Maf"/>
    <property type="match status" value="1"/>
</dbReference>
<organism evidence="4 5">
    <name type="scientific">Dipodomys ordii</name>
    <name type="common">Ord's kangaroo rat</name>
    <dbReference type="NCBI Taxonomy" id="10020"/>
    <lineage>
        <taxon>Eukaryota</taxon>
        <taxon>Metazoa</taxon>
        <taxon>Chordata</taxon>
        <taxon>Craniata</taxon>
        <taxon>Vertebrata</taxon>
        <taxon>Euteleostomi</taxon>
        <taxon>Mammalia</taxon>
        <taxon>Eutheria</taxon>
        <taxon>Euarchontoglires</taxon>
        <taxon>Glires</taxon>
        <taxon>Rodentia</taxon>
        <taxon>Castorimorpha</taxon>
        <taxon>Heteromyidae</taxon>
        <taxon>Dipodomyinae</taxon>
        <taxon>Dipodomys</taxon>
    </lineage>
</organism>
<feature type="region of interest" description="Disordered" evidence="3">
    <location>
        <begin position="171"/>
        <end position="203"/>
    </location>
</feature>
<keyword evidence="4" id="KW-1185">Reference proteome</keyword>
<evidence type="ECO:0000256" key="1">
    <source>
        <dbReference type="ARBA" id="ARBA00001968"/>
    </source>
</evidence>
<dbReference type="PANTHER" id="PTHR43213:SF5">
    <property type="entry name" value="BIFUNCTIONAL DTTP_UTP PYROPHOSPHATASE_METHYLTRANSFERASE PROTEIN-RELATED"/>
    <property type="match status" value="1"/>
</dbReference>
<dbReference type="Gene3D" id="3.90.950.10">
    <property type="match status" value="1"/>
</dbReference>
<dbReference type="HAMAP" id="MF_00528">
    <property type="entry name" value="Maf"/>
    <property type="match status" value="1"/>
</dbReference>
<dbReference type="AlphaFoldDB" id="A0A1S3GSD9"/>
<dbReference type="Pfam" id="PF02545">
    <property type="entry name" value="Maf"/>
    <property type="match status" value="1"/>
</dbReference>
<evidence type="ECO:0000256" key="2">
    <source>
        <dbReference type="ARBA" id="ARBA00022801"/>
    </source>
</evidence>
<dbReference type="PANTHER" id="PTHR43213">
    <property type="entry name" value="BIFUNCTIONAL DTTP/UTP PYROPHOSPHATASE/METHYLTRANSFERASE PROTEIN-RELATED"/>
    <property type="match status" value="1"/>
</dbReference>
<dbReference type="RefSeq" id="XP_012890867.1">
    <property type="nucleotide sequence ID" value="XM_013035413.1"/>
</dbReference>
<evidence type="ECO:0000313" key="4">
    <source>
        <dbReference type="Proteomes" id="UP000081671"/>
    </source>
</evidence>
<sequence>MGLRFEVIPSKFKETLNKDDFPTPADYAVETAKQKALEVAERLYQVVDGLILEKPVDKQDAFRMLSLLSGRTHLVVTGVALVRCCPPGKLRQGVRTDGRLRTDVRTFHEVTRVTFSPLSEELLRDYVDSGEPMDKAGGYALQAQGGMLVQAVQGDALNVIGFPLNRFCRVLASDPDDPDPEDPQHADPDPPRGSRDAQASEDPDELTALDVAAAFDLSGFASACHVGADVEDLLWDAAYAEDLLWDGGHAEDLLWDGGQVLDVLWDGAHIENVLWDGTYVQDLLWDVAYTEDLLWDGGQVHGLLWDAADAEDLLWDAAYAEELLWDGRHVLDVLWDAAYAEDLLWDGGQVQGLLWDGGHVQGPIMGWRPC</sequence>
<reference evidence="5" key="1">
    <citation type="submission" date="2025-08" db="UniProtKB">
        <authorList>
            <consortium name="RefSeq"/>
        </authorList>
    </citation>
    <scope>IDENTIFICATION</scope>
    <source>
        <tissue evidence="5">Kidney</tissue>
    </source>
</reference>
<dbReference type="InterPro" id="IPR029001">
    <property type="entry name" value="ITPase-like_fam"/>
</dbReference>
<dbReference type="OrthoDB" id="10267058at2759"/>
<name>A0A1S3GSD9_DIPOR</name>
<protein>
    <submittedName>
        <fullName evidence="5">N-acetylserotonin O-methyltransferase-like protein</fullName>
    </submittedName>
</protein>
<evidence type="ECO:0000313" key="5">
    <source>
        <dbReference type="RefSeq" id="XP_012890867.1"/>
    </source>
</evidence>
<proteinExistence type="inferred from homology"/>
<keyword evidence="2" id="KW-0378">Hydrolase</keyword>
<dbReference type="SUPFAM" id="SSF52972">
    <property type="entry name" value="ITPase-like"/>
    <property type="match status" value="1"/>
</dbReference>
<feature type="compositionally biased region" description="Basic and acidic residues" evidence="3">
    <location>
        <begin position="182"/>
        <end position="195"/>
    </location>
</feature>
<gene>
    <name evidence="5" type="primary">Asmtl</name>
</gene>
<accession>A0A1S3GSD9</accession>
<dbReference type="KEGG" id="dord:106000182"/>
<dbReference type="Proteomes" id="UP000081671">
    <property type="component" value="Unplaced"/>
</dbReference>
<dbReference type="InParanoid" id="A0A1S3GSD9"/>
<dbReference type="CTD" id="8623"/>
<dbReference type="GO" id="GO:0047429">
    <property type="term" value="F:nucleoside triphosphate diphosphatase activity"/>
    <property type="evidence" value="ECO:0007669"/>
    <property type="project" value="InterPro"/>
</dbReference>
<dbReference type="InterPro" id="IPR003697">
    <property type="entry name" value="Maf-like"/>
</dbReference>
<evidence type="ECO:0000256" key="3">
    <source>
        <dbReference type="SAM" id="MobiDB-lite"/>
    </source>
</evidence>
<comment type="cofactor">
    <cofactor evidence="1">
        <name>a divalent metal cation</name>
        <dbReference type="ChEBI" id="CHEBI:60240"/>
    </cofactor>
</comment>
<dbReference type="GeneID" id="106000182"/>